<proteinExistence type="predicted"/>
<dbReference type="InterPro" id="IPR035965">
    <property type="entry name" value="PAS-like_dom_sf"/>
</dbReference>
<feature type="transmembrane region" description="Helical" evidence="1">
    <location>
        <begin position="171"/>
        <end position="190"/>
    </location>
</feature>
<dbReference type="SMART" id="SM00086">
    <property type="entry name" value="PAC"/>
    <property type="match status" value="1"/>
</dbReference>
<dbReference type="OrthoDB" id="230688at2157"/>
<feature type="transmembrane region" description="Helical" evidence="1">
    <location>
        <begin position="202"/>
        <end position="220"/>
    </location>
</feature>
<name>A0A0E3WUQ0_9EURY</name>
<keyword evidence="1" id="KW-0472">Membrane</keyword>
<feature type="domain" description="PAS" evidence="3">
    <location>
        <begin position="338"/>
        <end position="389"/>
    </location>
</feature>
<dbReference type="Pfam" id="PF07568">
    <property type="entry name" value="HisKA_2"/>
    <property type="match status" value="1"/>
</dbReference>
<dbReference type="EMBL" id="CP009516">
    <property type="protein sequence ID" value="AKB79230.1"/>
    <property type="molecule type" value="Genomic_DNA"/>
</dbReference>
<dbReference type="AlphaFoldDB" id="A0A0E3WUQ0"/>
<dbReference type="PROSITE" id="PS50112">
    <property type="entry name" value="PAS"/>
    <property type="match status" value="1"/>
</dbReference>
<feature type="transmembrane region" description="Helical" evidence="1">
    <location>
        <begin position="134"/>
        <end position="151"/>
    </location>
</feature>
<evidence type="ECO:0000259" key="4">
    <source>
        <dbReference type="PROSITE" id="PS50113"/>
    </source>
</evidence>
<dbReference type="STRING" id="1434110.MSHOH_2747"/>
<dbReference type="PANTHER" id="PTHR43065">
    <property type="entry name" value="SENSOR HISTIDINE KINASE"/>
    <property type="match status" value="1"/>
</dbReference>
<dbReference type="PATRIC" id="fig|1434110.4.peg.3543"/>
<evidence type="ECO:0000313" key="5">
    <source>
        <dbReference type="EMBL" id="AKB79230.1"/>
    </source>
</evidence>
<keyword evidence="5" id="KW-0808">Transferase</keyword>
<dbReference type="PROSITE" id="PS50109">
    <property type="entry name" value="HIS_KIN"/>
    <property type="match status" value="1"/>
</dbReference>
<dbReference type="SMART" id="SM00387">
    <property type="entry name" value="HATPase_c"/>
    <property type="match status" value="1"/>
</dbReference>
<dbReference type="GO" id="GO:0016301">
    <property type="term" value="F:kinase activity"/>
    <property type="evidence" value="ECO:0007669"/>
    <property type="project" value="UniProtKB-KW"/>
</dbReference>
<feature type="transmembrane region" description="Helical" evidence="1">
    <location>
        <begin position="95"/>
        <end position="113"/>
    </location>
</feature>
<dbReference type="InterPro" id="IPR013655">
    <property type="entry name" value="PAS_fold_3"/>
</dbReference>
<protein>
    <submittedName>
        <fullName evidence="5">Sensory transduction histidine kinase</fullName>
    </submittedName>
</protein>
<dbReference type="KEGG" id="mhor:MSHOH_2747"/>
<reference evidence="5 6" key="1">
    <citation type="submission" date="2014-07" db="EMBL/GenBank/DDBJ databases">
        <title>Methanogenic archaea and the global carbon cycle.</title>
        <authorList>
            <person name="Henriksen J.R."/>
            <person name="Luke J."/>
            <person name="Reinhart S."/>
            <person name="Benedict M.N."/>
            <person name="Youngblut N.D."/>
            <person name="Metcalf M.E."/>
            <person name="Whitaker R.J."/>
            <person name="Metcalf W.W."/>
        </authorList>
    </citation>
    <scope>NUCLEOTIDE SEQUENCE [LARGE SCALE GENOMIC DNA]</scope>
    <source>
        <strain evidence="5 6">HB-1</strain>
    </source>
</reference>
<keyword evidence="5" id="KW-0418">Kinase</keyword>
<dbReference type="InterPro" id="IPR000700">
    <property type="entry name" value="PAS-assoc_C"/>
</dbReference>
<dbReference type="InterPro" id="IPR000014">
    <property type="entry name" value="PAS"/>
</dbReference>
<dbReference type="NCBIfam" id="TIGR00229">
    <property type="entry name" value="sensory_box"/>
    <property type="match status" value="1"/>
</dbReference>
<accession>A0A0E3WUQ0</accession>
<dbReference type="InterPro" id="IPR003594">
    <property type="entry name" value="HATPase_dom"/>
</dbReference>
<evidence type="ECO:0000313" key="6">
    <source>
        <dbReference type="Proteomes" id="UP000033101"/>
    </source>
</evidence>
<gene>
    <name evidence="5" type="ORF">MSHOH_2747</name>
</gene>
<organism evidence="5 6">
    <name type="scientific">Methanosarcina horonobensis HB-1 = JCM 15518</name>
    <dbReference type="NCBI Taxonomy" id="1434110"/>
    <lineage>
        <taxon>Archaea</taxon>
        <taxon>Methanobacteriati</taxon>
        <taxon>Methanobacteriota</taxon>
        <taxon>Stenosarchaea group</taxon>
        <taxon>Methanomicrobia</taxon>
        <taxon>Methanosarcinales</taxon>
        <taxon>Methanosarcinaceae</taxon>
        <taxon>Methanosarcina</taxon>
    </lineage>
</organism>
<feature type="transmembrane region" description="Helical" evidence="1">
    <location>
        <begin position="27"/>
        <end position="44"/>
    </location>
</feature>
<dbReference type="HOGENOM" id="CLU_000445_114_64_2"/>
<dbReference type="InterPro" id="IPR001610">
    <property type="entry name" value="PAC"/>
</dbReference>
<dbReference type="Gene3D" id="3.30.450.20">
    <property type="entry name" value="PAS domain"/>
    <property type="match status" value="1"/>
</dbReference>
<dbReference type="CDD" id="cd00130">
    <property type="entry name" value="PAS"/>
    <property type="match status" value="1"/>
</dbReference>
<keyword evidence="6" id="KW-1185">Reference proteome</keyword>
<sequence length="672" mass="77818">MKLGLFLVISGILYSISLENYLLFRIAVNLFNVIIAYMVFIIVWKSKTVSENRYLTFIGTALFFIACLGFLRAFAYEEMNVFPGYGANLPVQLWIAIRYLVSISFFVAPLFFIRRSGSEKDDLKTVENSQFAQKVFLIYTVITAVLLLSIFKYRNFPDCYIEGSGLTEFKIFSEYLISLLFLGSVVFLYRKRDRFEKHVFRILIATIVASILAELALIHYTNTEELLNFIGQTFNALSFYLIYIAIVETGFDEPCSLLFRELKFREEALRRETDFLKDDRGRIYRMLGVEKCMPESKTSTEKLQDRREQYKTEQYKTDQYKTEQYSSFLRDMQGVIAFRLDEKGALVFMDGDVREITGYSKEDFISKKVKWTEIVLPEYRQLILENLKKMELDPNSSPELEYRIRKKDENIVWVREIIHVIPGKSGISGKFQGFVRDITQHKKAEEALAKNEEARIKEIHHRIKNNLQVISSLLSLQADKLNERKTFQSSEVFEAFRESQNRVVSMALIHEELYHGKNMETLEFSAYLRRLTSDLLASYSVKSESINLKLELEQVYLGMDTSVPLGILVNELISNALKHAFPEGKGGEIRVNLFRSGNDRAESKISGFKEESEQQFTLVIADNGKGIPEELDFRNTDSLGLQLVNILVEQIEGSIELKRDSGTEFQITFRKP</sequence>
<dbReference type="InterPro" id="IPR011495">
    <property type="entry name" value="Sig_transdc_His_kin_sub2_dim/P"/>
</dbReference>
<feature type="domain" description="Histidine kinase" evidence="2">
    <location>
        <begin position="458"/>
        <end position="672"/>
    </location>
</feature>
<evidence type="ECO:0000259" key="2">
    <source>
        <dbReference type="PROSITE" id="PS50109"/>
    </source>
</evidence>
<dbReference type="SMART" id="SM00091">
    <property type="entry name" value="PAS"/>
    <property type="match status" value="1"/>
</dbReference>
<dbReference type="InterPro" id="IPR036890">
    <property type="entry name" value="HATPase_C_sf"/>
</dbReference>
<dbReference type="Pfam" id="PF08447">
    <property type="entry name" value="PAS_3"/>
    <property type="match status" value="1"/>
</dbReference>
<dbReference type="Pfam" id="PF17159">
    <property type="entry name" value="MASE3"/>
    <property type="match status" value="1"/>
</dbReference>
<dbReference type="SUPFAM" id="SSF55874">
    <property type="entry name" value="ATPase domain of HSP90 chaperone/DNA topoisomerase II/histidine kinase"/>
    <property type="match status" value="1"/>
</dbReference>
<dbReference type="GeneID" id="24832058"/>
<evidence type="ECO:0000259" key="3">
    <source>
        <dbReference type="PROSITE" id="PS50112"/>
    </source>
</evidence>
<dbReference type="InterPro" id="IPR005467">
    <property type="entry name" value="His_kinase_dom"/>
</dbReference>
<dbReference type="PANTHER" id="PTHR43065:SF23">
    <property type="entry name" value="SENSOR HISTIDINE KINASE PDTAS"/>
    <property type="match status" value="1"/>
</dbReference>
<dbReference type="RefSeq" id="WP_048140753.1">
    <property type="nucleotide sequence ID" value="NZ_CP009516.1"/>
</dbReference>
<dbReference type="Proteomes" id="UP000033101">
    <property type="component" value="Chromosome"/>
</dbReference>
<dbReference type="Pfam" id="PF02518">
    <property type="entry name" value="HATPase_c"/>
    <property type="match status" value="1"/>
</dbReference>
<keyword evidence="1" id="KW-0812">Transmembrane</keyword>
<feature type="domain" description="PAC" evidence="4">
    <location>
        <begin position="398"/>
        <end position="450"/>
    </location>
</feature>
<dbReference type="SUPFAM" id="SSF55785">
    <property type="entry name" value="PYP-like sensor domain (PAS domain)"/>
    <property type="match status" value="1"/>
</dbReference>
<dbReference type="Gene3D" id="3.30.565.10">
    <property type="entry name" value="Histidine kinase-like ATPase, C-terminal domain"/>
    <property type="match status" value="1"/>
</dbReference>
<dbReference type="InterPro" id="IPR033425">
    <property type="entry name" value="MASE3"/>
</dbReference>
<evidence type="ECO:0000256" key="1">
    <source>
        <dbReference type="SAM" id="Phobius"/>
    </source>
</evidence>
<dbReference type="PROSITE" id="PS50113">
    <property type="entry name" value="PAC"/>
    <property type="match status" value="1"/>
</dbReference>
<feature type="transmembrane region" description="Helical" evidence="1">
    <location>
        <begin position="56"/>
        <end position="75"/>
    </location>
</feature>
<keyword evidence="1" id="KW-1133">Transmembrane helix</keyword>